<name>A0A1J5PR88_9ZZZZ</name>
<sequence length="37" mass="3841">MLAKGKAPKVPATVERREPVCDIPEGSGAERLPSPGP</sequence>
<protein>
    <submittedName>
        <fullName evidence="2">Uncharacterized protein</fullName>
    </submittedName>
</protein>
<dbReference type="AlphaFoldDB" id="A0A1J5PR88"/>
<accession>A0A1J5PR88</accession>
<gene>
    <name evidence="2" type="ORF">GALL_442530</name>
</gene>
<reference evidence="2" key="1">
    <citation type="submission" date="2016-10" db="EMBL/GenBank/DDBJ databases">
        <title>Sequence of Gallionella enrichment culture.</title>
        <authorList>
            <person name="Poehlein A."/>
            <person name="Muehling M."/>
            <person name="Daniel R."/>
        </authorList>
    </citation>
    <scope>NUCLEOTIDE SEQUENCE</scope>
</reference>
<comment type="caution">
    <text evidence="2">The sequence shown here is derived from an EMBL/GenBank/DDBJ whole genome shotgun (WGS) entry which is preliminary data.</text>
</comment>
<feature type="region of interest" description="Disordered" evidence="1">
    <location>
        <begin position="1"/>
        <end position="37"/>
    </location>
</feature>
<evidence type="ECO:0000313" key="2">
    <source>
        <dbReference type="EMBL" id="OIQ74102.1"/>
    </source>
</evidence>
<dbReference type="EMBL" id="MLJW01002622">
    <property type="protein sequence ID" value="OIQ74102.1"/>
    <property type="molecule type" value="Genomic_DNA"/>
</dbReference>
<proteinExistence type="predicted"/>
<organism evidence="2">
    <name type="scientific">mine drainage metagenome</name>
    <dbReference type="NCBI Taxonomy" id="410659"/>
    <lineage>
        <taxon>unclassified sequences</taxon>
        <taxon>metagenomes</taxon>
        <taxon>ecological metagenomes</taxon>
    </lineage>
</organism>
<evidence type="ECO:0000256" key="1">
    <source>
        <dbReference type="SAM" id="MobiDB-lite"/>
    </source>
</evidence>